<dbReference type="GO" id="GO:0000978">
    <property type="term" value="F:RNA polymerase II cis-regulatory region sequence-specific DNA binding"/>
    <property type="evidence" value="ECO:0007669"/>
    <property type="project" value="TreeGrafter"/>
</dbReference>
<evidence type="ECO:0000256" key="5">
    <source>
        <dbReference type="ARBA" id="ARBA00022833"/>
    </source>
</evidence>
<feature type="domain" description="C2H2-type" evidence="9">
    <location>
        <begin position="222"/>
        <end position="249"/>
    </location>
</feature>
<dbReference type="FunFam" id="3.30.160.60:FF:000417">
    <property type="entry name" value="Zinc finger protein"/>
    <property type="match status" value="1"/>
</dbReference>
<evidence type="ECO:0000256" key="2">
    <source>
        <dbReference type="ARBA" id="ARBA00022723"/>
    </source>
</evidence>
<dbReference type="Proteomes" id="UP000299102">
    <property type="component" value="Unassembled WGS sequence"/>
</dbReference>
<keyword evidence="6" id="KW-0539">Nucleus</keyword>
<evidence type="ECO:0000256" key="8">
    <source>
        <dbReference type="SAM" id="MobiDB-lite"/>
    </source>
</evidence>
<feature type="region of interest" description="Disordered" evidence="8">
    <location>
        <begin position="82"/>
        <end position="105"/>
    </location>
</feature>
<dbReference type="InterPro" id="IPR036236">
    <property type="entry name" value="Znf_C2H2_sf"/>
</dbReference>
<keyword evidence="5" id="KW-0862">Zinc</keyword>
<organism evidence="10 11">
    <name type="scientific">Eumeta variegata</name>
    <name type="common">Bagworm moth</name>
    <name type="synonym">Eumeta japonica</name>
    <dbReference type="NCBI Taxonomy" id="151549"/>
    <lineage>
        <taxon>Eukaryota</taxon>
        <taxon>Metazoa</taxon>
        <taxon>Ecdysozoa</taxon>
        <taxon>Arthropoda</taxon>
        <taxon>Hexapoda</taxon>
        <taxon>Insecta</taxon>
        <taxon>Pterygota</taxon>
        <taxon>Neoptera</taxon>
        <taxon>Endopterygota</taxon>
        <taxon>Lepidoptera</taxon>
        <taxon>Glossata</taxon>
        <taxon>Ditrysia</taxon>
        <taxon>Tineoidea</taxon>
        <taxon>Psychidae</taxon>
        <taxon>Oiketicinae</taxon>
        <taxon>Eumeta</taxon>
    </lineage>
</organism>
<dbReference type="Gene3D" id="3.30.160.60">
    <property type="entry name" value="Classic Zinc Finger"/>
    <property type="match status" value="4"/>
</dbReference>
<accession>A0A4C1VFZ3</accession>
<dbReference type="AlphaFoldDB" id="A0A4C1VFZ3"/>
<evidence type="ECO:0000313" key="11">
    <source>
        <dbReference type="Proteomes" id="UP000299102"/>
    </source>
</evidence>
<evidence type="ECO:0000256" key="6">
    <source>
        <dbReference type="ARBA" id="ARBA00023242"/>
    </source>
</evidence>
<name>A0A4C1VFZ3_EUMVA</name>
<gene>
    <name evidence="10" type="primary">ZNF606</name>
    <name evidence="10" type="ORF">EVAR_34584_1</name>
</gene>
<evidence type="ECO:0000256" key="1">
    <source>
        <dbReference type="ARBA" id="ARBA00004123"/>
    </source>
</evidence>
<feature type="domain" description="C2H2-type" evidence="9">
    <location>
        <begin position="166"/>
        <end position="193"/>
    </location>
</feature>
<dbReference type="Pfam" id="PF00096">
    <property type="entry name" value="zf-C2H2"/>
    <property type="match status" value="1"/>
</dbReference>
<comment type="caution">
    <text evidence="10">The sequence shown here is derived from an EMBL/GenBank/DDBJ whole genome shotgun (WGS) entry which is preliminary data.</text>
</comment>
<dbReference type="SUPFAM" id="SSF57667">
    <property type="entry name" value="beta-beta-alpha zinc fingers"/>
    <property type="match status" value="3"/>
</dbReference>
<dbReference type="FunFam" id="3.30.160.60:FF:001732">
    <property type="entry name" value="Zgc:162936"/>
    <property type="match status" value="1"/>
</dbReference>
<dbReference type="PROSITE" id="PS50157">
    <property type="entry name" value="ZINC_FINGER_C2H2_2"/>
    <property type="match status" value="4"/>
</dbReference>
<evidence type="ECO:0000256" key="7">
    <source>
        <dbReference type="PROSITE-ProRule" id="PRU00042"/>
    </source>
</evidence>
<dbReference type="SMART" id="SM00355">
    <property type="entry name" value="ZnF_C2H2"/>
    <property type="match status" value="4"/>
</dbReference>
<dbReference type="GO" id="GO:0005634">
    <property type="term" value="C:nucleus"/>
    <property type="evidence" value="ECO:0007669"/>
    <property type="project" value="UniProtKB-SubCell"/>
</dbReference>
<evidence type="ECO:0000256" key="4">
    <source>
        <dbReference type="ARBA" id="ARBA00022771"/>
    </source>
</evidence>
<comment type="subcellular location">
    <subcellularLocation>
        <location evidence="1">Nucleus</location>
    </subcellularLocation>
</comment>
<dbReference type="PANTHER" id="PTHR23226">
    <property type="entry name" value="ZINC FINGER AND SCAN DOMAIN-CONTAINING"/>
    <property type="match status" value="1"/>
</dbReference>
<dbReference type="STRING" id="151549.A0A4C1VFZ3"/>
<feature type="domain" description="C2H2-type" evidence="9">
    <location>
        <begin position="194"/>
        <end position="221"/>
    </location>
</feature>
<dbReference type="GO" id="GO:0000981">
    <property type="term" value="F:DNA-binding transcription factor activity, RNA polymerase II-specific"/>
    <property type="evidence" value="ECO:0007669"/>
    <property type="project" value="TreeGrafter"/>
</dbReference>
<sequence>MARESPPRKAKSGASVMFYFMACERHHPESPTTVHLDDVNVPSPDVQPCSSAEGDTAPASLYRTLENDNCEYGCEVIISSSSSDLDSPVRHDKVASRGPRNSKSTGVQCRHCVGTSDECSCNNEVLSAKDAHTSQKKYVCKQCKHRTNKQYKLIKHLRTHTDKKVYKCEHCQYKASQLTYLEIHMRKHTGEKPFNCKQCMYRATQRSALKKHVRTHTGAKPYKCQQCKYCTADISNLIRHTTTHTKLNI</sequence>
<dbReference type="FunFam" id="3.30.160.60:FF:000882">
    <property type="entry name" value="Predicted gene, 21060"/>
    <property type="match status" value="1"/>
</dbReference>
<keyword evidence="11" id="KW-1185">Reference proteome</keyword>
<evidence type="ECO:0000313" key="10">
    <source>
        <dbReference type="EMBL" id="GBP37549.1"/>
    </source>
</evidence>
<proteinExistence type="predicted"/>
<feature type="domain" description="C2H2-type" evidence="9">
    <location>
        <begin position="138"/>
        <end position="165"/>
    </location>
</feature>
<evidence type="ECO:0000256" key="3">
    <source>
        <dbReference type="ARBA" id="ARBA00022737"/>
    </source>
</evidence>
<dbReference type="EMBL" id="BGZK01000336">
    <property type="protein sequence ID" value="GBP37549.1"/>
    <property type="molecule type" value="Genomic_DNA"/>
</dbReference>
<reference evidence="10 11" key="1">
    <citation type="journal article" date="2019" name="Commun. Biol.">
        <title>The bagworm genome reveals a unique fibroin gene that provides high tensile strength.</title>
        <authorList>
            <person name="Kono N."/>
            <person name="Nakamura H."/>
            <person name="Ohtoshi R."/>
            <person name="Tomita M."/>
            <person name="Numata K."/>
            <person name="Arakawa K."/>
        </authorList>
    </citation>
    <scope>NUCLEOTIDE SEQUENCE [LARGE SCALE GENOMIC DNA]</scope>
</reference>
<keyword evidence="3" id="KW-0677">Repeat</keyword>
<dbReference type="GO" id="GO:0045893">
    <property type="term" value="P:positive regulation of DNA-templated transcription"/>
    <property type="evidence" value="ECO:0007669"/>
    <property type="project" value="UniProtKB-ARBA"/>
</dbReference>
<dbReference type="InterPro" id="IPR013087">
    <property type="entry name" value="Znf_C2H2_type"/>
</dbReference>
<protein>
    <submittedName>
        <fullName evidence="10">Zinc finger protein 606</fullName>
    </submittedName>
</protein>
<dbReference type="GO" id="GO:0008270">
    <property type="term" value="F:zinc ion binding"/>
    <property type="evidence" value="ECO:0007669"/>
    <property type="project" value="UniProtKB-KW"/>
</dbReference>
<keyword evidence="2" id="KW-0479">Metal-binding</keyword>
<evidence type="ECO:0000259" key="9">
    <source>
        <dbReference type="PROSITE" id="PS50157"/>
    </source>
</evidence>
<dbReference type="PANTHER" id="PTHR23226:SF416">
    <property type="entry name" value="FI01424P"/>
    <property type="match status" value="1"/>
</dbReference>
<dbReference type="GO" id="GO:0005694">
    <property type="term" value="C:chromosome"/>
    <property type="evidence" value="ECO:0007669"/>
    <property type="project" value="UniProtKB-ARBA"/>
</dbReference>
<dbReference type="OrthoDB" id="6077919at2759"/>
<keyword evidence="4 7" id="KW-0863">Zinc-finger</keyword>